<gene>
    <name evidence="2" type="ORF">HDA41_005673</name>
</gene>
<dbReference type="Proteomes" id="UP000590647">
    <property type="component" value="Unassembled WGS sequence"/>
</dbReference>
<proteinExistence type="predicted"/>
<protein>
    <submittedName>
        <fullName evidence="2">Uncharacterized protein</fullName>
    </submittedName>
</protein>
<keyword evidence="3" id="KW-1185">Reference proteome</keyword>
<comment type="caution">
    <text evidence="2">The sequence shown here is derived from an EMBL/GenBank/DDBJ whole genome shotgun (WGS) entry which is preliminary data.</text>
</comment>
<dbReference type="RefSeq" id="WP_376706877.1">
    <property type="nucleotide sequence ID" value="NZ_JACHNE010000001.1"/>
</dbReference>
<feature type="region of interest" description="Disordered" evidence="1">
    <location>
        <begin position="136"/>
        <end position="165"/>
    </location>
</feature>
<evidence type="ECO:0000256" key="1">
    <source>
        <dbReference type="SAM" id="MobiDB-lite"/>
    </source>
</evidence>
<organism evidence="2 3">
    <name type="scientific">Streptomyces caelestis</name>
    <dbReference type="NCBI Taxonomy" id="36816"/>
    <lineage>
        <taxon>Bacteria</taxon>
        <taxon>Bacillati</taxon>
        <taxon>Actinomycetota</taxon>
        <taxon>Actinomycetes</taxon>
        <taxon>Kitasatosporales</taxon>
        <taxon>Streptomycetaceae</taxon>
        <taxon>Streptomyces</taxon>
    </lineage>
</organism>
<name>A0A7W9H9B8_9ACTN</name>
<evidence type="ECO:0000313" key="2">
    <source>
        <dbReference type="EMBL" id="MBB5797709.1"/>
    </source>
</evidence>
<dbReference type="AlphaFoldDB" id="A0A7W9H9B8"/>
<feature type="compositionally biased region" description="Basic and acidic residues" evidence="1">
    <location>
        <begin position="155"/>
        <end position="165"/>
    </location>
</feature>
<evidence type="ECO:0000313" key="3">
    <source>
        <dbReference type="Proteomes" id="UP000590647"/>
    </source>
</evidence>
<accession>A0A7W9H9B8</accession>
<dbReference type="EMBL" id="JACHNE010000001">
    <property type="protein sequence ID" value="MBB5797709.1"/>
    <property type="molecule type" value="Genomic_DNA"/>
</dbReference>
<reference evidence="2 3" key="1">
    <citation type="submission" date="2020-08" db="EMBL/GenBank/DDBJ databases">
        <title>Sequencing the genomes of 1000 actinobacteria strains.</title>
        <authorList>
            <person name="Klenk H.-P."/>
        </authorList>
    </citation>
    <scope>NUCLEOTIDE SEQUENCE [LARGE SCALE GENOMIC DNA]</scope>
    <source>
        <strain evidence="2 3">DSM 40084</strain>
    </source>
</reference>
<sequence>MRRSRTYARVVRSGSPGSAETNARYRLSALSCGEAVKAAGSAASIRRSSPVLRSRTKAWWPLLVSPGVSYESGELQSMTSFVLLRTAIGTPWALITLSGFARCGRVYDADALQVFSGVQLPAVGAGGRGGVCAVGPGGRDDGVRGRGSKPGFLPHRPEVRGRSPR</sequence>